<name>A0ABT6MHZ3_9NOCA</name>
<proteinExistence type="predicted"/>
<reference evidence="1 2" key="1">
    <citation type="submission" date="2023-04" db="EMBL/GenBank/DDBJ databases">
        <title>Forest soil microbial communities from Buena Vista Peninsula, Colon Province, Panama.</title>
        <authorList>
            <person name="Bouskill N."/>
        </authorList>
    </citation>
    <scope>NUCLEOTIDE SEQUENCE [LARGE SCALE GENOMIC DNA]</scope>
    <source>
        <strain evidence="1 2">CFH S0262</strain>
    </source>
</reference>
<evidence type="ECO:0000313" key="1">
    <source>
        <dbReference type="EMBL" id="MDH6283943.1"/>
    </source>
</evidence>
<dbReference type="InterPro" id="IPR036683">
    <property type="entry name" value="CO_DH_flav_C_dom_sf"/>
</dbReference>
<dbReference type="RefSeq" id="WP_280763196.1">
    <property type="nucleotide sequence ID" value="NZ_JARXVC010000017.1"/>
</dbReference>
<evidence type="ECO:0000313" key="2">
    <source>
        <dbReference type="Proteomes" id="UP001160334"/>
    </source>
</evidence>
<organism evidence="1 2">
    <name type="scientific">Prescottella agglutinans</name>
    <dbReference type="NCBI Taxonomy" id="1644129"/>
    <lineage>
        <taxon>Bacteria</taxon>
        <taxon>Bacillati</taxon>
        <taxon>Actinomycetota</taxon>
        <taxon>Actinomycetes</taxon>
        <taxon>Mycobacteriales</taxon>
        <taxon>Nocardiaceae</taxon>
        <taxon>Prescottella</taxon>
    </lineage>
</organism>
<keyword evidence="2" id="KW-1185">Reference proteome</keyword>
<dbReference type="SUPFAM" id="SSF55447">
    <property type="entry name" value="CO dehydrogenase flavoprotein C-terminal domain-like"/>
    <property type="match status" value="1"/>
</dbReference>
<dbReference type="EMBL" id="JARXVC010000017">
    <property type="protein sequence ID" value="MDH6283943.1"/>
    <property type="molecule type" value="Genomic_DNA"/>
</dbReference>
<protein>
    <submittedName>
        <fullName evidence="1">Xanthine dehydrogenase iron-sulfur cluster and FAD-binding subunit A</fullName>
    </submittedName>
</protein>
<comment type="caution">
    <text evidence="1">The sequence shown here is derived from an EMBL/GenBank/DDBJ whole genome shotgun (WGS) entry which is preliminary data.</text>
</comment>
<sequence>MPTTVRTETDTNRSYMHTLVATDGTHTLTSVAIILPGTAAIELVRTNVETTLTGQPLTDQSLADAVDSALEALDA</sequence>
<gene>
    <name evidence="1" type="ORF">M2280_005194</name>
</gene>
<dbReference type="Proteomes" id="UP001160334">
    <property type="component" value="Unassembled WGS sequence"/>
</dbReference>
<accession>A0ABT6MHZ3</accession>